<proteinExistence type="predicted"/>
<feature type="domain" description="HIT" evidence="2">
    <location>
        <begin position="5"/>
        <end position="111"/>
    </location>
</feature>
<dbReference type="InterPro" id="IPR052908">
    <property type="entry name" value="AP-4-A_phosphorylase"/>
</dbReference>
<dbReference type="Proteomes" id="UP000183557">
    <property type="component" value="Unassembled WGS sequence"/>
</dbReference>
<evidence type="ECO:0000313" key="3">
    <source>
        <dbReference type="EMBL" id="SFK02271.1"/>
    </source>
</evidence>
<dbReference type="EMBL" id="FOSB01000006">
    <property type="protein sequence ID" value="SFK02271.1"/>
    <property type="molecule type" value="Genomic_DNA"/>
</dbReference>
<dbReference type="PANTHER" id="PTHR42997:SF1">
    <property type="entry name" value="AP-4-A PHOSPHORYLASE"/>
    <property type="match status" value="1"/>
</dbReference>
<dbReference type="PANTHER" id="PTHR42997">
    <property type="entry name" value="HIT FAMILY HYDROLASE"/>
    <property type="match status" value="1"/>
</dbReference>
<dbReference type="InterPro" id="IPR011146">
    <property type="entry name" value="HIT-like"/>
</dbReference>
<name>A0A1I3W759_HALDA</name>
<protein>
    <submittedName>
        <fullName evidence="3">Diadenosine tetraphosphate (Ap4A) hydrolase</fullName>
    </submittedName>
</protein>
<evidence type="ECO:0000313" key="4">
    <source>
        <dbReference type="Proteomes" id="UP000183557"/>
    </source>
</evidence>
<evidence type="ECO:0000259" key="2">
    <source>
        <dbReference type="PROSITE" id="PS51084"/>
    </source>
</evidence>
<organism evidence="3 4">
    <name type="scientific">Halobacillus dabanensis</name>
    <dbReference type="NCBI Taxonomy" id="240302"/>
    <lineage>
        <taxon>Bacteria</taxon>
        <taxon>Bacillati</taxon>
        <taxon>Bacillota</taxon>
        <taxon>Bacilli</taxon>
        <taxon>Bacillales</taxon>
        <taxon>Bacillaceae</taxon>
        <taxon>Halobacillus</taxon>
    </lineage>
</organism>
<dbReference type="STRING" id="240302.BN982_01724"/>
<sequence length="128" mass="15104">METCILCSPELDEEQEIVFENDSCYFVKKEQRILKGSGLIVPKSHKVTVFDLSEKEWKDTQDLIHQVKSWLEETMAPDGYNIGYNCYETGGQHIFHAHMHIIPRFNDEPHAGKGIRHWLKREENKRYI</sequence>
<dbReference type="GO" id="GO:0016787">
    <property type="term" value="F:hydrolase activity"/>
    <property type="evidence" value="ECO:0007669"/>
    <property type="project" value="UniProtKB-KW"/>
</dbReference>
<evidence type="ECO:0000256" key="1">
    <source>
        <dbReference type="PROSITE-ProRule" id="PRU00464"/>
    </source>
</evidence>
<dbReference type="InterPro" id="IPR036265">
    <property type="entry name" value="HIT-like_sf"/>
</dbReference>
<reference evidence="4" key="1">
    <citation type="submission" date="2016-10" db="EMBL/GenBank/DDBJ databases">
        <authorList>
            <person name="Varghese N."/>
            <person name="Submissions S."/>
        </authorList>
    </citation>
    <scope>NUCLEOTIDE SEQUENCE [LARGE SCALE GENOMIC DNA]</scope>
    <source>
        <strain evidence="4">CGMCC 1.3704</strain>
    </source>
</reference>
<dbReference type="Pfam" id="PF01230">
    <property type="entry name" value="HIT"/>
    <property type="match status" value="1"/>
</dbReference>
<dbReference type="SUPFAM" id="SSF54197">
    <property type="entry name" value="HIT-like"/>
    <property type="match status" value="1"/>
</dbReference>
<keyword evidence="4" id="KW-1185">Reference proteome</keyword>
<dbReference type="Gene3D" id="3.30.428.10">
    <property type="entry name" value="HIT-like"/>
    <property type="match status" value="1"/>
</dbReference>
<feature type="short sequence motif" description="Histidine triad motif" evidence="1">
    <location>
        <begin position="96"/>
        <end position="100"/>
    </location>
</feature>
<gene>
    <name evidence="3" type="ORF">SAMN04487936_106180</name>
</gene>
<dbReference type="PROSITE" id="PS51084">
    <property type="entry name" value="HIT_2"/>
    <property type="match status" value="1"/>
</dbReference>
<keyword evidence="3" id="KW-0378">Hydrolase</keyword>
<dbReference type="AlphaFoldDB" id="A0A1I3W759"/>
<accession>A0A1I3W759</accession>